<organism evidence="1 2">
    <name type="scientific">Nonomuraea purpurea</name>
    <dbReference type="NCBI Taxonomy" id="1849276"/>
    <lineage>
        <taxon>Bacteria</taxon>
        <taxon>Bacillati</taxon>
        <taxon>Actinomycetota</taxon>
        <taxon>Actinomycetes</taxon>
        <taxon>Streptosporangiales</taxon>
        <taxon>Streptosporangiaceae</taxon>
        <taxon>Nonomuraea</taxon>
    </lineage>
</organism>
<evidence type="ECO:0000313" key="2">
    <source>
        <dbReference type="Proteomes" id="UP001595851"/>
    </source>
</evidence>
<dbReference type="EMBL" id="JBHSBI010000001">
    <property type="protein sequence ID" value="MFC4005967.1"/>
    <property type="molecule type" value="Genomic_DNA"/>
</dbReference>
<protein>
    <submittedName>
        <fullName evidence="1">DUF6461 domain-containing protein</fullName>
    </submittedName>
</protein>
<sequence>MTIDALTPFRWLQPPYGGRGNLLGEIYCVTLLRGLDPAEVLRRFGARTSTEMSFAELGLAVSDFTVATDGGDGGGYVGVVATGDGCAAVEPCGWSGTNNPTLARLSVGTDVVSVLRHNYACDYFHYAADGMVITAFDPTFPEWRSGADTDRLADLMREFGLPLEEGSDEEWDQQDNDLFEHGLARMFAMAARLTGVTFTADLLNGSLLVGAIADLPQEHLQRETP</sequence>
<accession>A0ABV8G0Q6</accession>
<dbReference type="RefSeq" id="WP_379526133.1">
    <property type="nucleotide sequence ID" value="NZ_JBHSBI010000001.1"/>
</dbReference>
<dbReference type="InterPro" id="IPR045592">
    <property type="entry name" value="DUF6461"/>
</dbReference>
<evidence type="ECO:0000313" key="1">
    <source>
        <dbReference type="EMBL" id="MFC4005967.1"/>
    </source>
</evidence>
<comment type="caution">
    <text evidence="1">The sequence shown here is derived from an EMBL/GenBank/DDBJ whole genome shotgun (WGS) entry which is preliminary data.</text>
</comment>
<dbReference type="Proteomes" id="UP001595851">
    <property type="component" value="Unassembled WGS sequence"/>
</dbReference>
<keyword evidence="2" id="KW-1185">Reference proteome</keyword>
<reference evidence="2" key="1">
    <citation type="journal article" date="2019" name="Int. J. Syst. Evol. Microbiol.">
        <title>The Global Catalogue of Microorganisms (GCM) 10K type strain sequencing project: providing services to taxonomists for standard genome sequencing and annotation.</title>
        <authorList>
            <consortium name="The Broad Institute Genomics Platform"/>
            <consortium name="The Broad Institute Genome Sequencing Center for Infectious Disease"/>
            <person name="Wu L."/>
            <person name="Ma J."/>
        </authorList>
    </citation>
    <scope>NUCLEOTIDE SEQUENCE [LARGE SCALE GENOMIC DNA]</scope>
    <source>
        <strain evidence="2">TBRC 1276</strain>
    </source>
</reference>
<name>A0ABV8G0Q6_9ACTN</name>
<proteinExistence type="predicted"/>
<gene>
    <name evidence="1" type="ORF">ACFOY2_01945</name>
</gene>
<dbReference type="Pfam" id="PF20062">
    <property type="entry name" value="DUF6461"/>
    <property type="match status" value="1"/>
</dbReference>